<organism evidence="1 2">
    <name type="scientific">Saccharothrix espanaensis (strain ATCC 51144 / DSM 44229 / JCM 9112 / NBRC 15066 / NRRL 15764)</name>
    <dbReference type="NCBI Taxonomy" id="1179773"/>
    <lineage>
        <taxon>Bacteria</taxon>
        <taxon>Bacillati</taxon>
        <taxon>Actinomycetota</taxon>
        <taxon>Actinomycetes</taxon>
        <taxon>Pseudonocardiales</taxon>
        <taxon>Pseudonocardiaceae</taxon>
        <taxon>Saccharothrix</taxon>
    </lineage>
</organism>
<dbReference type="AlphaFoldDB" id="K0K305"/>
<dbReference type="eggNOG" id="ENOG5032Y5B">
    <property type="taxonomic scope" value="Bacteria"/>
</dbReference>
<gene>
    <name evidence="1" type="ordered locus">BN6_36580</name>
</gene>
<dbReference type="OrthoDB" id="6957847at2"/>
<sequence length="147" mass="17126">MPNWPQLSPVEQQQALAEITRAVIPTLPEGWQRLVLRADMIGRHTQAEAGVQMADKSVRGWEIPPEVWRSFQELRKGMYAEGLGSWVGFEYVVDPPFRYQIRYNRDERPAFQTPPTPDDFATENRWFPRTEENMTSWFREGLGDQAS</sequence>
<reference evidence="1 2" key="1">
    <citation type="journal article" date="2012" name="BMC Genomics">
        <title>Complete genome sequence of Saccharothrix espanaensis DSM 44229T and comparison to the other completely sequenced Pseudonocardiaceae.</title>
        <authorList>
            <person name="Strobel T."/>
            <person name="Al-Dilaimi A."/>
            <person name="Blom J."/>
            <person name="Gessner A."/>
            <person name="Kalinowski J."/>
            <person name="Luzhetska M."/>
            <person name="Puhler A."/>
            <person name="Szczepanowski R."/>
            <person name="Bechthold A."/>
            <person name="Ruckert C."/>
        </authorList>
    </citation>
    <scope>NUCLEOTIDE SEQUENCE [LARGE SCALE GENOMIC DNA]</scope>
    <source>
        <strain evidence="2">ATCC 51144 / DSM 44229 / JCM 9112 / NBRC 15066 / NRRL 15764</strain>
    </source>
</reference>
<dbReference type="HOGENOM" id="CLU_129307_0_0_11"/>
<evidence type="ECO:0000313" key="2">
    <source>
        <dbReference type="Proteomes" id="UP000006281"/>
    </source>
</evidence>
<name>K0K305_SACES</name>
<proteinExistence type="predicted"/>
<accession>K0K305</accession>
<dbReference type="KEGG" id="sesp:BN6_36580"/>
<protein>
    <submittedName>
        <fullName evidence="1">Uncharacterized protein</fullName>
    </submittedName>
</protein>
<keyword evidence="2" id="KW-1185">Reference proteome</keyword>
<dbReference type="RefSeq" id="WP_015101065.1">
    <property type="nucleotide sequence ID" value="NC_019673.1"/>
</dbReference>
<dbReference type="SUPFAM" id="SSF160424">
    <property type="entry name" value="BH3703-like"/>
    <property type="match status" value="1"/>
</dbReference>
<dbReference type="Proteomes" id="UP000006281">
    <property type="component" value="Chromosome"/>
</dbReference>
<evidence type="ECO:0000313" key="1">
    <source>
        <dbReference type="EMBL" id="CCH30953.1"/>
    </source>
</evidence>
<dbReference type="PATRIC" id="fig|1179773.3.peg.3657"/>
<dbReference type="InterPro" id="IPR036170">
    <property type="entry name" value="YezG-like_sf"/>
</dbReference>
<dbReference type="EMBL" id="HE804045">
    <property type="protein sequence ID" value="CCH30953.1"/>
    <property type="molecule type" value="Genomic_DNA"/>
</dbReference>
<dbReference type="BioCyc" id="SESP1179773:BN6_RS17725-MONOMER"/>
<dbReference type="STRING" id="1179773.BN6_36580"/>